<dbReference type="AlphaFoldDB" id="A0A6J6X7W1"/>
<dbReference type="GO" id="GO:0040029">
    <property type="term" value="P:epigenetic regulation of gene expression"/>
    <property type="evidence" value="ECO:0007669"/>
    <property type="project" value="TreeGrafter"/>
</dbReference>
<dbReference type="GO" id="GO:0004407">
    <property type="term" value="F:histone deacetylase activity"/>
    <property type="evidence" value="ECO:0007669"/>
    <property type="project" value="TreeGrafter"/>
</dbReference>
<dbReference type="SUPFAM" id="SSF52768">
    <property type="entry name" value="Arginase/deacetylase"/>
    <property type="match status" value="1"/>
</dbReference>
<sequence>MNYPIYFDDSYVVSGGGLETVRKADEVAKRILEQFPEIKLVSPEPATVEQLLVAHTAEYIEAFLSGEPYDVASAALGEWSEEVVASVLASTGGVIAAVLAALESGRAGSLSSGLHHAKSDHGAGFCTINGLAIAALVALQNGAKSVGILDIDAHCGGGTFEILGDNPAIRIGDVSTSSFDSWRSGQERHKLEITTDPDTYLDVVAEMLEHIGSVDLLLLNAGMDPADGGSAGSTRGFTSELLEARERLVAEWCERTNTPVAFVLAGGYVGSGLTLGDVADLHMHTVAAIADATITR</sequence>
<dbReference type="PRINTS" id="PR01270">
    <property type="entry name" value="HDASUPER"/>
</dbReference>
<name>A0A6J6X7W1_9ZZZZ</name>
<evidence type="ECO:0000259" key="1">
    <source>
        <dbReference type="Pfam" id="PF00850"/>
    </source>
</evidence>
<dbReference type="PANTHER" id="PTHR10625">
    <property type="entry name" value="HISTONE DEACETYLASE HDAC1-RELATED"/>
    <property type="match status" value="1"/>
</dbReference>
<feature type="domain" description="Histone deacetylase" evidence="1">
    <location>
        <begin position="29"/>
        <end position="270"/>
    </location>
</feature>
<proteinExistence type="predicted"/>
<dbReference type="Pfam" id="PF00850">
    <property type="entry name" value="Hist_deacetyl"/>
    <property type="match status" value="1"/>
</dbReference>
<dbReference type="InterPro" id="IPR023801">
    <property type="entry name" value="His_deacetylse_dom"/>
</dbReference>
<accession>A0A6J6X7W1</accession>
<protein>
    <submittedName>
        <fullName evidence="2">Unannotated protein</fullName>
    </submittedName>
</protein>
<dbReference type="InterPro" id="IPR037138">
    <property type="entry name" value="His_deacetylse_dom_sf"/>
</dbReference>
<gene>
    <name evidence="2" type="ORF">UFOPK3010_00077</name>
</gene>
<dbReference type="InterPro" id="IPR023696">
    <property type="entry name" value="Ureohydrolase_dom_sf"/>
</dbReference>
<dbReference type="PANTHER" id="PTHR10625:SF19">
    <property type="entry name" value="HISTONE DEACETYLASE 12"/>
    <property type="match status" value="1"/>
</dbReference>
<evidence type="ECO:0000313" key="2">
    <source>
        <dbReference type="EMBL" id="CAB4792459.1"/>
    </source>
</evidence>
<dbReference type="InterPro" id="IPR000286">
    <property type="entry name" value="HDACs"/>
</dbReference>
<reference evidence="2" key="1">
    <citation type="submission" date="2020-05" db="EMBL/GenBank/DDBJ databases">
        <authorList>
            <person name="Chiriac C."/>
            <person name="Salcher M."/>
            <person name="Ghai R."/>
            <person name="Kavagutti S V."/>
        </authorList>
    </citation>
    <scope>NUCLEOTIDE SEQUENCE</scope>
</reference>
<dbReference type="EMBL" id="CAFAAM010000005">
    <property type="protein sequence ID" value="CAB4792459.1"/>
    <property type="molecule type" value="Genomic_DNA"/>
</dbReference>
<dbReference type="Gene3D" id="3.40.800.20">
    <property type="entry name" value="Histone deacetylase domain"/>
    <property type="match status" value="1"/>
</dbReference>
<organism evidence="2">
    <name type="scientific">freshwater metagenome</name>
    <dbReference type="NCBI Taxonomy" id="449393"/>
    <lineage>
        <taxon>unclassified sequences</taxon>
        <taxon>metagenomes</taxon>
        <taxon>ecological metagenomes</taxon>
    </lineage>
</organism>